<feature type="domain" description="Ataxin-10" evidence="3">
    <location>
        <begin position="351"/>
        <end position="431"/>
    </location>
</feature>
<dbReference type="Gramene" id="KVH89169">
    <property type="protein sequence ID" value="KVH89169"/>
    <property type="gene ID" value="Ccrd_008847"/>
</dbReference>
<dbReference type="GO" id="GO:0051301">
    <property type="term" value="P:cell division"/>
    <property type="evidence" value="ECO:0007669"/>
    <property type="project" value="UniProtKB-KW"/>
</dbReference>
<keyword evidence="5" id="KW-1185">Reference proteome</keyword>
<dbReference type="InterPro" id="IPR051374">
    <property type="entry name" value="Ataxin-10/CTR86_families"/>
</dbReference>
<dbReference type="PANTHER" id="PTHR13255:SF0">
    <property type="entry name" value="ATAXIN-10"/>
    <property type="match status" value="1"/>
</dbReference>
<keyword evidence="2" id="KW-0131">Cell cycle</keyword>
<keyword evidence="1" id="KW-0132">Cell division</keyword>
<dbReference type="InterPro" id="IPR016024">
    <property type="entry name" value="ARM-type_fold"/>
</dbReference>
<dbReference type="GO" id="GO:0009793">
    <property type="term" value="P:embryo development ending in seed dormancy"/>
    <property type="evidence" value="ECO:0007669"/>
    <property type="project" value="EnsemblPlants"/>
</dbReference>
<gene>
    <name evidence="4" type="ORF">Ccrd_008847</name>
</gene>
<dbReference type="InterPro" id="IPR011989">
    <property type="entry name" value="ARM-like"/>
</dbReference>
<organism evidence="4 5">
    <name type="scientific">Cynara cardunculus var. scolymus</name>
    <name type="common">Globe artichoke</name>
    <name type="synonym">Cynara scolymus</name>
    <dbReference type="NCBI Taxonomy" id="59895"/>
    <lineage>
        <taxon>Eukaryota</taxon>
        <taxon>Viridiplantae</taxon>
        <taxon>Streptophyta</taxon>
        <taxon>Embryophyta</taxon>
        <taxon>Tracheophyta</taxon>
        <taxon>Spermatophyta</taxon>
        <taxon>Magnoliopsida</taxon>
        <taxon>eudicotyledons</taxon>
        <taxon>Gunneridae</taxon>
        <taxon>Pentapetalae</taxon>
        <taxon>asterids</taxon>
        <taxon>campanulids</taxon>
        <taxon>Asterales</taxon>
        <taxon>Asteraceae</taxon>
        <taxon>Carduoideae</taxon>
        <taxon>Cardueae</taxon>
        <taxon>Carduinae</taxon>
        <taxon>Cynara</taxon>
    </lineage>
</organism>
<reference evidence="4 5" key="1">
    <citation type="journal article" date="2016" name="Sci. Rep.">
        <title>The genome sequence of the outbreeding globe artichoke constructed de novo incorporating a phase-aware low-pass sequencing strategy of F1 progeny.</title>
        <authorList>
            <person name="Scaglione D."/>
            <person name="Reyes-Chin-Wo S."/>
            <person name="Acquadro A."/>
            <person name="Froenicke L."/>
            <person name="Portis E."/>
            <person name="Beitel C."/>
            <person name="Tirone M."/>
            <person name="Mauro R."/>
            <person name="Lo Monaco A."/>
            <person name="Mauromicale G."/>
            <person name="Faccioli P."/>
            <person name="Cattivelli L."/>
            <person name="Rieseberg L."/>
            <person name="Michelmore R."/>
            <person name="Lanteri S."/>
        </authorList>
    </citation>
    <scope>NUCLEOTIDE SEQUENCE [LARGE SCALE GENOMIC DNA]</scope>
    <source>
        <strain evidence="4">2C</strain>
    </source>
</reference>
<feature type="non-terminal residue" evidence="4">
    <location>
        <position position="439"/>
    </location>
</feature>
<evidence type="ECO:0000313" key="5">
    <source>
        <dbReference type="Proteomes" id="UP000243975"/>
    </source>
</evidence>
<dbReference type="Pfam" id="PF09759">
    <property type="entry name" value="Atx10homo_assoc"/>
    <property type="match status" value="1"/>
</dbReference>
<name>A0A118JT24_CYNCS</name>
<comment type="caution">
    <text evidence="4">The sequence shown here is derived from an EMBL/GenBank/DDBJ whole genome shotgun (WGS) entry which is preliminary data.</text>
</comment>
<evidence type="ECO:0000256" key="1">
    <source>
        <dbReference type="ARBA" id="ARBA00022618"/>
    </source>
</evidence>
<proteinExistence type="predicted"/>
<dbReference type="SUPFAM" id="SSF48371">
    <property type="entry name" value="ARM repeat"/>
    <property type="match status" value="1"/>
</dbReference>
<evidence type="ECO:0000256" key="2">
    <source>
        <dbReference type="ARBA" id="ARBA00023306"/>
    </source>
</evidence>
<dbReference type="PANTHER" id="PTHR13255">
    <property type="entry name" value="ATAXIN-10"/>
    <property type="match status" value="1"/>
</dbReference>
<dbReference type="OMA" id="CAWESPP"/>
<dbReference type="AlphaFoldDB" id="A0A118JT24"/>
<protein>
    <submittedName>
        <fullName evidence="4">Armadillo-like helical</fullName>
    </submittedName>
</protein>
<dbReference type="Gene3D" id="1.25.10.10">
    <property type="entry name" value="Leucine-rich Repeat Variant"/>
    <property type="match status" value="2"/>
</dbReference>
<sequence length="439" mass="48911">MRSLSDAKTPPPAANCPPSTLISLISGVSIPESVLQPFIIVSNSSTLDKSLENLIESARTNDGRSDLASKNMVTTTLQLCQSLSYPSCGGILLLALKLVRNLCAGELRNQDSFIEQNGVDIVSNIICSEEILNDSNYGIIRMGLQVLANVSLAGKEHQVVIWDRMYSLKFVEIAKLRRKDTCDPLCMIIYTCVDGNNGLIDKTCVEESYFTPLFSKLQYAFAEISDGGLPQLHMFTQDQLFLLSILSEIINEQIEHITVSKAFAFDVFQILKTALRILDRVSRPKSTLPTGSIDIDALGYSLCILRDICAFDGHDNFKEGYVDIVELLLSLGLIETLLDLLRDLEPPAIIRRTHVQDEIRAKNGILLMLQQCVTDDENPFLREWGIWGVRNLLEGNGENQRLVGELEIQGSVDLPELSGLGLRMEVDQKTRRAKLQFYV</sequence>
<accession>A0A118JT24</accession>
<evidence type="ECO:0000313" key="4">
    <source>
        <dbReference type="EMBL" id="KVH89169.1"/>
    </source>
</evidence>
<dbReference type="GO" id="GO:0005829">
    <property type="term" value="C:cytosol"/>
    <property type="evidence" value="ECO:0007669"/>
    <property type="project" value="TreeGrafter"/>
</dbReference>
<dbReference type="Proteomes" id="UP000243975">
    <property type="component" value="Unassembled WGS sequence"/>
</dbReference>
<evidence type="ECO:0000259" key="3">
    <source>
        <dbReference type="Pfam" id="PF09759"/>
    </source>
</evidence>
<dbReference type="InterPro" id="IPR019156">
    <property type="entry name" value="Ataxin-10_domain"/>
</dbReference>
<dbReference type="STRING" id="59895.A0A118JT24"/>
<dbReference type="EMBL" id="LEKV01005306">
    <property type="protein sequence ID" value="KVH89169.1"/>
    <property type="molecule type" value="Genomic_DNA"/>
</dbReference>